<reference evidence="1 2" key="1">
    <citation type="submission" date="2021-08" db="EMBL/GenBank/DDBJ databases">
        <title>Streptomyces sp. PTM05 isolated from lichen.</title>
        <authorList>
            <person name="Somphong A."/>
            <person name="Phongsopitanun W."/>
            <person name="Tanasupawat S."/>
        </authorList>
    </citation>
    <scope>NUCLEOTIDE SEQUENCE [LARGE SCALE GENOMIC DNA]</scope>
    <source>
        <strain evidence="1 2">Ptm05</strain>
    </source>
</reference>
<evidence type="ECO:0000313" key="1">
    <source>
        <dbReference type="EMBL" id="MBY8887808.1"/>
    </source>
</evidence>
<keyword evidence="2" id="KW-1185">Reference proteome</keyword>
<name>A0ABS7QY08_9ACTN</name>
<proteinExistence type="predicted"/>
<dbReference type="Pfam" id="PF10604">
    <property type="entry name" value="Polyketide_cyc2"/>
    <property type="match status" value="1"/>
</dbReference>
<accession>A0ABS7QY08</accession>
<dbReference type="RefSeq" id="WP_222980557.1">
    <property type="nucleotide sequence ID" value="NZ_JAINVZ010000019.1"/>
</dbReference>
<dbReference type="InterPro" id="IPR019587">
    <property type="entry name" value="Polyketide_cyclase/dehydratase"/>
</dbReference>
<dbReference type="InterPro" id="IPR023393">
    <property type="entry name" value="START-like_dom_sf"/>
</dbReference>
<dbReference type="EMBL" id="JAINVZ010000019">
    <property type="protein sequence ID" value="MBY8887808.1"/>
    <property type="molecule type" value="Genomic_DNA"/>
</dbReference>
<evidence type="ECO:0000313" key="2">
    <source>
        <dbReference type="Proteomes" id="UP001198565"/>
    </source>
</evidence>
<protein>
    <submittedName>
        <fullName evidence="1">SRPBCC family protein</fullName>
    </submittedName>
</protein>
<sequence length="253" mass="26999">MPDAVRASRIRLRPRSGRRTAALALALVAGVSGGLTTVPARAAAVAVSAASGSLTCQGQGIDPTARLHYEAATFIKAPLATVWKLHTDIGNWPSWQRPVTGAKRLDPGPLRAGSRFRWTIAAPATPSTPATTLVITSTVRQIRDERCTRWTGPAIGQGLRIDRGAHVWNFTAVDGGVLVRTEESWTGRQIEADPATASRYLYPGLDAWLADLKAAAEARYRSPVSQRPAAVGELTTAGTPRTRGACHVVRPTR</sequence>
<dbReference type="Proteomes" id="UP001198565">
    <property type="component" value="Unassembled WGS sequence"/>
</dbReference>
<organism evidence="1 2">
    <name type="scientific">Streptantibioticus parmotrematis</name>
    <dbReference type="NCBI Taxonomy" id="2873249"/>
    <lineage>
        <taxon>Bacteria</taxon>
        <taxon>Bacillati</taxon>
        <taxon>Actinomycetota</taxon>
        <taxon>Actinomycetes</taxon>
        <taxon>Kitasatosporales</taxon>
        <taxon>Streptomycetaceae</taxon>
        <taxon>Streptantibioticus</taxon>
    </lineage>
</organism>
<dbReference type="Gene3D" id="3.30.530.20">
    <property type="match status" value="1"/>
</dbReference>
<gene>
    <name evidence="1" type="ORF">K7472_23625</name>
</gene>
<dbReference type="SUPFAM" id="SSF55961">
    <property type="entry name" value="Bet v1-like"/>
    <property type="match status" value="1"/>
</dbReference>
<comment type="caution">
    <text evidence="1">The sequence shown here is derived from an EMBL/GenBank/DDBJ whole genome shotgun (WGS) entry which is preliminary data.</text>
</comment>